<dbReference type="OMA" id="CEAGTPW"/>
<keyword evidence="3" id="KW-1185">Reference proteome</keyword>
<name>A0A1R3R6Q6_ASPC5</name>
<reference evidence="3" key="1">
    <citation type="journal article" date="2017" name="Genome Biol.">
        <title>Comparative genomics reveals high biological diversity and specific adaptations in the industrially and medically important fungal genus Aspergillus.</title>
        <authorList>
            <person name="de Vries R.P."/>
            <person name="Riley R."/>
            <person name="Wiebenga A."/>
            <person name="Aguilar-Osorio G."/>
            <person name="Amillis S."/>
            <person name="Uchima C.A."/>
            <person name="Anderluh G."/>
            <person name="Asadollahi M."/>
            <person name="Askin M."/>
            <person name="Barry K."/>
            <person name="Battaglia E."/>
            <person name="Bayram O."/>
            <person name="Benocci T."/>
            <person name="Braus-Stromeyer S.A."/>
            <person name="Caldana C."/>
            <person name="Canovas D."/>
            <person name="Cerqueira G.C."/>
            <person name="Chen F."/>
            <person name="Chen W."/>
            <person name="Choi C."/>
            <person name="Clum A."/>
            <person name="Dos Santos R.A."/>
            <person name="Damasio A.R."/>
            <person name="Diallinas G."/>
            <person name="Emri T."/>
            <person name="Fekete E."/>
            <person name="Flipphi M."/>
            <person name="Freyberg S."/>
            <person name="Gallo A."/>
            <person name="Gournas C."/>
            <person name="Habgood R."/>
            <person name="Hainaut M."/>
            <person name="Harispe M.L."/>
            <person name="Henrissat B."/>
            <person name="Hilden K.S."/>
            <person name="Hope R."/>
            <person name="Hossain A."/>
            <person name="Karabika E."/>
            <person name="Karaffa L."/>
            <person name="Karanyi Z."/>
            <person name="Krasevec N."/>
            <person name="Kuo A."/>
            <person name="Kusch H."/>
            <person name="LaButti K."/>
            <person name="Lagendijk E.L."/>
            <person name="Lapidus A."/>
            <person name="Levasseur A."/>
            <person name="Lindquist E."/>
            <person name="Lipzen A."/>
            <person name="Logrieco A.F."/>
            <person name="MacCabe A."/>
            <person name="Maekelae M.R."/>
            <person name="Malavazi I."/>
            <person name="Melin P."/>
            <person name="Meyer V."/>
            <person name="Mielnichuk N."/>
            <person name="Miskei M."/>
            <person name="Molnar A.P."/>
            <person name="Mule G."/>
            <person name="Ngan C.Y."/>
            <person name="Orejas M."/>
            <person name="Orosz E."/>
            <person name="Ouedraogo J.P."/>
            <person name="Overkamp K.M."/>
            <person name="Park H.-S."/>
            <person name="Perrone G."/>
            <person name="Piumi F."/>
            <person name="Punt P.J."/>
            <person name="Ram A.F."/>
            <person name="Ramon A."/>
            <person name="Rauscher S."/>
            <person name="Record E."/>
            <person name="Riano-Pachon D.M."/>
            <person name="Robert V."/>
            <person name="Roehrig J."/>
            <person name="Ruller R."/>
            <person name="Salamov A."/>
            <person name="Salih N.S."/>
            <person name="Samson R.A."/>
            <person name="Sandor E."/>
            <person name="Sanguinetti M."/>
            <person name="Schuetze T."/>
            <person name="Sepcic K."/>
            <person name="Shelest E."/>
            <person name="Sherlock G."/>
            <person name="Sophianopoulou V."/>
            <person name="Squina F.M."/>
            <person name="Sun H."/>
            <person name="Susca A."/>
            <person name="Todd R.B."/>
            <person name="Tsang A."/>
            <person name="Unkles S.E."/>
            <person name="van de Wiele N."/>
            <person name="van Rossen-Uffink D."/>
            <person name="Oliveira J.V."/>
            <person name="Vesth T.C."/>
            <person name="Visser J."/>
            <person name="Yu J.-H."/>
            <person name="Zhou M."/>
            <person name="Andersen M.R."/>
            <person name="Archer D.B."/>
            <person name="Baker S.E."/>
            <person name="Benoit I."/>
            <person name="Brakhage A.A."/>
            <person name="Braus G.H."/>
            <person name="Fischer R."/>
            <person name="Frisvad J.C."/>
            <person name="Goldman G.H."/>
            <person name="Houbraken J."/>
            <person name="Oakley B."/>
            <person name="Pocsi I."/>
            <person name="Scazzocchio C."/>
            <person name="Seiboth B."/>
            <person name="vanKuyk P.A."/>
            <person name="Wortman J."/>
            <person name="Dyer P.S."/>
            <person name="Grigoriev I.V."/>
        </authorList>
    </citation>
    <scope>NUCLEOTIDE SEQUENCE [LARGE SCALE GENOMIC DNA]</scope>
    <source>
        <strain evidence="3">ITEM 5010</strain>
    </source>
</reference>
<evidence type="ECO:0000259" key="1">
    <source>
        <dbReference type="Pfam" id="PF13521"/>
    </source>
</evidence>
<dbReference type="Pfam" id="PF13521">
    <property type="entry name" value="AAA_28"/>
    <property type="match status" value="1"/>
</dbReference>
<dbReference type="AlphaFoldDB" id="A0A1R3R6Q6"/>
<protein>
    <recommendedName>
        <fullName evidence="1">NadR/Ttd14 AAA domain-containing protein</fullName>
    </recommendedName>
</protein>
<dbReference type="OrthoDB" id="6118920at2759"/>
<evidence type="ECO:0000313" key="3">
    <source>
        <dbReference type="Proteomes" id="UP000188318"/>
    </source>
</evidence>
<dbReference type="InterPro" id="IPR027417">
    <property type="entry name" value="P-loop_NTPase"/>
</dbReference>
<dbReference type="SUPFAM" id="SSF52540">
    <property type="entry name" value="P-loop containing nucleoside triphosphate hydrolases"/>
    <property type="match status" value="1"/>
</dbReference>
<organism evidence="2 3">
    <name type="scientific">Aspergillus carbonarius (strain ITEM 5010)</name>
    <dbReference type="NCBI Taxonomy" id="602072"/>
    <lineage>
        <taxon>Eukaryota</taxon>
        <taxon>Fungi</taxon>
        <taxon>Dikarya</taxon>
        <taxon>Ascomycota</taxon>
        <taxon>Pezizomycotina</taxon>
        <taxon>Eurotiomycetes</taxon>
        <taxon>Eurotiomycetidae</taxon>
        <taxon>Eurotiales</taxon>
        <taxon>Aspergillaceae</taxon>
        <taxon>Aspergillus</taxon>
        <taxon>Aspergillus subgen. Circumdati</taxon>
    </lineage>
</organism>
<dbReference type="InterPro" id="IPR038727">
    <property type="entry name" value="NadR/Ttd14_AAA_dom"/>
</dbReference>
<dbReference type="VEuPathDB" id="FungiDB:ASPCADRAFT_410317"/>
<accession>A0A1R3R6Q6</accession>
<sequence>MTLSPEPSNLYIIGAHCTGKTTLVEALRNHPSAHLSRGISGLNTACPVIIDEVVRTVMRTDRFTAHSVRRSDAGLELQKRTLRAQFNAENELDNDWFISDRSGIDPIVYAGFFLGRSAAEELTALEEWHVLRGRMKTALVIVCQPGNENWLSSDGVRMTCSSIEEWIMLGQAFRAALQEQGIDFVAIPGEMEDLEQRVQFVEQLLRSPRRV</sequence>
<feature type="domain" description="NadR/Ttd14 AAA" evidence="1">
    <location>
        <begin position="11"/>
        <end position="192"/>
    </location>
</feature>
<dbReference type="EMBL" id="KV907574">
    <property type="protein sequence ID" value="OOF90172.1"/>
    <property type="molecule type" value="Genomic_DNA"/>
</dbReference>
<evidence type="ECO:0000313" key="2">
    <source>
        <dbReference type="EMBL" id="OOF90172.1"/>
    </source>
</evidence>
<gene>
    <name evidence="2" type="ORF">ASPCADRAFT_410317</name>
</gene>
<dbReference type="Proteomes" id="UP000188318">
    <property type="component" value="Unassembled WGS sequence"/>
</dbReference>
<proteinExistence type="predicted"/>
<dbReference type="Gene3D" id="3.40.50.300">
    <property type="entry name" value="P-loop containing nucleotide triphosphate hydrolases"/>
    <property type="match status" value="1"/>
</dbReference>